<feature type="transmembrane region" description="Helical" evidence="1">
    <location>
        <begin position="88"/>
        <end position="111"/>
    </location>
</feature>
<dbReference type="PATRIC" id="fig|37916.4.peg.3560"/>
<evidence type="ECO:0008006" key="4">
    <source>
        <dbReference type="Google" id="ProtNLM"/>
    </source>
</evidence>
<organism evidence="2 3">
    <name type="scientific">Mycolicibacterium chlorophenolicum</name>
    <dbReference type="NCBI Taxonomy" id="37916"/>
    <lineage>
        <taxon>Bacteria</taxon>
        <taxon>Bacillati</taxon>
        <taxon>Actinomycetota</taxon>
        <taxon>Actinomycetes</taxon>
        <taxon>Mycobacteriales</taxon>
        <taxon>Mycobacteriaceae</taxon>
        <taxon>Mycolicibacterium</taxon>
    </lineage>
</organism>
<feature type="transmembrane region" description="Helical" evidence="1">
    <location>
        <begin position="30"/>
        <end position="50"/>
    </location>
</feature>
<keyword evidence="1" id="KW-0472">Membrane</keyword>
<dbReference type="EMBL" id="JYNL01000030">
    <property type="protein sequence ID" value="KMO75405.1"/>
    <property type="molecule type" value="Genomic_DNA"/>
</dbReference>
<keyword evidence="1" id="KW-0812">Transmembrane</keyword>
<keyword evidence="3" id="KW-1185">Reference proteome</keyword>
<name>A0A0J6VWD0_9MYCO</name>
<feature type="transmembrane region" description="Helical" evidence="1">
    <location>
        <begin position="123"/>
        <end position="146"/>
    </location>
</feature>
<protein>
    <recommendedName>
        <fullName evidence="4">FAR-17a/AIG1-like protein</fullName>
    </recommendedName>
</protein>
<dbReference type="NCBIfam" id="NF038065">
    <property type="entry name" value="Pr6Pr"/>
    <property type="match status" value="1"/>
</dbReference>
<dbReference type="AlphaFoldDB" id="A0A0J6VWD0"/>
<dbReference type="RefSeq" id="WP_048471075.1">
    <property type="nucleotide sequence ID" value="NZ_JYNL01000030.1"/>
</dbReference>
<dbReference type="Proteomes" id="UP000036513">
    <property type="component" value="Unassembled WGS sequence"/>
</dbReference>
<accession>A0A0J6VWD0</accession>
<keyword evidence="1" id="KW-1133">Transmembrane helix</keyword>
<evidence type="ECO:0000256" key="1">
    <source>
        <dbReference type="SAM" id="Phobius"/>
    </source>
</evidence>
<gene>
    <name evidence="2" type="ORF">MCHLDSM_03625</name>
</gene>
<dbReference type="STRING" id="37916.MCHLDSM_03625"/>
<dbReference type="InterPro" id="IPR049713">
    <property type="entry name" value="Pr6Pr-like"/>
</dbReference>
<proteinExistence type="predicted"/>
<sequence length="197" mass="20991">MNPRVALRLGIVVAVAAALLVVGVTSERGLWWRLLTFTYQANLLAAGYYLCTLVWPRADARAGLRGAVVLYVVMAGLVWNLFLTGHSMGYTVANLLLHVVVPVLALCDWVLVGRGEAPVAARLSWWQPVAWLVFPAAYLALALLVLNNAGRRAPYFFLDPDRVGAAAVAVNVAALAAGVLALGYALLAVGGVKRSEV</sequence>
<feature type="transmembrane region" description="Helical" evidence="1">
    <location>
        <begin position="5"/>
        <end position="24"/>
    </location>
</feature>
<feature type="transmembrane region" description="Helical" evidence="1">
    <location>
        <begin position="166"/>
        <end position="189"/>
    </location>
</feature>
<reference evidence="2 3" key="1">
    <citation type="journal article" date="2015" name="Genome Biol. Evol.">
        <title>Characterization of Three Mycobacterium spp. with Potential Use in Bioremediation by Genome Sequencing and Comparative Genomics.</title>
        <authorList>
            <person name="Das S."/>
            <person name="Pettersson B.M."/>
            <person name="Behra P.R."/>
            <person name="Ramesh M."/>
            <person name="Dasgupta S."/>
            <person name="Bhattacharya A."/>
            <person name="Kirsebom L.A."/>
        </authorList>
    </citation>
    <scope>NUCLEOTIDE SEQUENCE [LARGE SCALE GENOMIC DNA]</scope>
    <source>
        <strain evidence="2 3">DSM 43826</strain>
    </source>
</reference>
<feature type="transmembrane region" description="Helical" evidence="1">
    <location>
        <begin position="62"/>
        <end position="82"/>
    </location>
</feature>
<evidence type="ECO:0000313" key="3">
    <source>
        <dbReference type="Proteomes" id="UP000036513"/>
    </source>
</evidence>
<evidence type="ECO:0000313" key="2">
    <source>
        <dbReference type="EMBL" id="KMO75405.1"/>
    </source>
</evidence>
<comment type="caution">
    <text evidence="2">The sequence shown here is derived from an EMBL/GenBank/DDBJ whole genome shotgun (WGS) entry which is preliminary data.</text>
</comment>